<evidence type="ECO:0000256" key="5">
    <source>
        <dbReference type="SAM" id="Phobius"/>
    </source>
</evidence>
<sequence>MTSPIASHIPGTSSPGGSARVWGALLCWLTVVFEGYDLVALGAAIPALLDAGHLGMSASDLRTVATVSLVGVGIGAAVVGPLSDRYGRRKPLVVCVLLFSIMTLLVPVAPTVWAFAFLRFAAGLGLGGCMPVAITAMQEAAKAGGRSNASTLTMTGYHAGAVLASLIALLVREDWEWLFYGGGALGLLLVPLLALKMPETAQVTAVDAVVPAEHVARSAVLRPPYLWTTLMLFVAAFCGLLLVYGLNTWLPQLMRGAGYPISTSLVMLLVLNLGAIAGLLIGGRVADRRGAQRVTVLWFAAAGLMLAILSLKIGSQVVLDGVIFITGFFVFTAQVLVYGLVGYLYPRRTVGTAMGLVSAVGRLGAIAGPWVTGTLVVAGIAYPWGFYFFAAAAVLGALAVLAAPRPAGDAVDAELAAIAKGREAA</sequence>
<reference evidence="7 8" key="1">
    <citation type="submission" date="2020-04" db="EMBL/GenBank/DDBJ databases">
        <title>MicrobeNet Type strains.</title>
        <authorList>
            <person name="Nicholson A.C."/>
        </authorList>
    </citation>
    <scope>NUCLEOTIDE SEQUENCE [LARGE SCALE GENOMIC DNA]</scope>
    <source>
        <strain evidence="7 8">DSM 44113</strain>
    </source>
</reference>
<dbReference type="InterPro" id="IPR020846">
    <property type="entry name" value="MFS_dom"/>
</dbReference>
<dbReference type="SUPFAM" id="SSF103473">
    <property type="entry name" value="MFS general substrate transporter"/>
    <property type="match status" value="1"/>
</dbReference>
<evidence type="ECO:0000259" key="6">
    <source>
        <dbReference type="PROSITE" id="PS50850"/>
    </source>
</evidence>
<feature type="transmembrane region" description="Helical" evidence="5">
    <location>
        <begin position="294"/>
        <end position="315"/>
    </location>
</feature>
<gene>
    <name evidence="7" type="ORF">HF999_02070</name>
</gene>
<evidence type="ECO:0000256" key="2">
    <source>
        <dbReference type="ARBA" id="ARBA00022692"/>
    </source>
</evidence>
<keyword evidence="8" id="KW-1185">Reference proteome</keyword>
<feature type="transmembrane region" description="Helical" evidence="5">
    <location>
        <begin position="225"/>
        <end position="246"/>
    </location>
</feature>
<evidence type="ECO:0000256" key="4">
    <source>
        <dbReference type="ARBA" id="ARBA00023136"/>
    </source>
</evidence>
<keyword evidence="4 5" id="KW-0472">Membrane</keyword>
<keyword evidence="2 5" id="KW-0812">Transmembrane</keyword>
<feature type="transmembrane region" description="Helical" evidence="5">
    <location>
        <begin position="92"/>
        <end position="110"/>
    </location>
</feature>
<name>A0A846WXS3_9ACTN</name>
<feature type="transmembrane region" description="Helical" evidence="5">
    <location>
        <begin position="384"/>
        <end position="403"/>
    </location>
</feature>
<feature type="transmembrane region" description="Helical" evidence="5">
    <location>
        <begin position="258"/>
        <end position="282"/>
    </location>
</feature>
<dbReference type="PANTHER" id="PTHR23508:SF10">
    <property type="entry name" value="CARBOXYLIC ACID TRANSPORTER PROTEIN HOMOLOG"/>
    <property type="match status" value="1"/>
</dbReference>
<dbReference type="GO" id="GO:0005886">
    <property type="term" value="C:plasma membrane"/>
    <property type="evidence" value="ECO:0007669"/>
    <property type="project" value="UniProtKB-SubCell"/>
</dbReference>
<dbReference type="Pfam" id="PF07690">
    <property type="entry name" value="MFS_1"/>
    <property type="match status" value="1"/>
</dbReference>
<feature type="transmembrane region" description="Helical" evidence="5">
    <location>
        <begin position="356"/>
        <end position="378"/>
    </location>
</feature>
<proteinExistence type="predicted"/>
<dbReference type="RefSeq" id="WP_168544281.1">
    <property type="nucleotide sequence ID" value="NZ_BAAAKS010000025.1"/>
</dbReference>
<feature type="transmembrane region" description="Helical" evidence="5">
    <location>
        <begin position="177"/>
        <end position="195"/>
    </location>
</feature>
<comment type="caution">
    <text evidence="7">The sequence shown here is derived from an EMBL/GenBank/DDBJ whole genome shotgun (WGS) entry which is preliminary data.</text>
</comment>
<feature type="transmembrane region" description="Helical" evidence="5">
    <location>
        <begin position="116"/>
        <end position="137"/>
    </location>
</feature>
<dbReference type="AlphaFoldDB" id="A0A846WXS3"/>
<feature type="transmembrane region" description="Helical" evidence="5">
    <location>
        <begin position="21"/>
        <end position="49"/>
    </location>
</feature>
<dbReference type="Gene3D" id="1.20.1250.20">
    <property type="entry name" value="MFS general substrate transporter like domains"/>
    <property type="match status" value="2"/>
</dbReference>
<feature type="transmembrane region" description="Helical" evidence="5">
    <location>
        <begin position="61"/>
        <end position="80"/>
    </location>
</feature>
<dbReference type="CDD" id="cd17365">
    <property type="entry name" value="MFS_PcaK_like"/>
    <property type="match status" value="1"/>
</dbReference>
<keyword evidence="3 5" id="KW-1133">Transmembrane helix</keyword>
<protein>
    <submittedName>
        <fullName evidence="7">Aromatic acid/H+ symport family MFS transporter</fullName>
    </submittedName>
</protein>
<evidence type="ECO:0000256" key="3">
    <source>
        <dbReference type="ARBA" id="ARBA00022989"/>
    </source>
</evidence>
<comment type="subcellular location">
    <subcellularLocation>
        <location evidence="1">Cell membrane</location>
        <topology evidence="1">Multi-pass membrane protein</topology>
    </subcellularLocation>
</comment>
<dbReference type="EMBL" id="JAAXOQ010000002">
    <property type="protein sequence ID" value="NKY17166.1"/>
    <property type="molecule type" value="Genomic_DNA"/>
</dbReference>
<organism evidence="7 8">
    <name type="scientific">Tsukamurella spumae</name>
    <dbReference type="NCBI Taxonomy" id="44753"/>
    <lineage>
        <taxon>Bacteria</taxon>
        <taxon>Bacillati</taxon>
        <taxon>Actinomycetota</taxon>
        <taxon>Actinomycetes</taxon>
        <taxon>Mycobacteriales</taxon>
        <taxon>Tsukamurellaceae</taxon>
        <taxon>Tsukamurella</taxon>
    </lineage>
</organism>
<dbReference type="Proteomes" id="UP000582646">
    <property type="component" value="Unassembled WGS sequence"/>
</dbReference>
<dbReference type="PANTHER" id="PTHR23508">
    <property type="entry name" value="CARBOXYLIC ACID TRANSPORTER PROTEIN HOMOLOG"/>
    <property type="match status" value="1"/>
</dbReference>
<dbReference type="InterPro" id="IPR036259">
    <property type="entry name" value="MFS_trans_sf"/>
</dbReference>
<dbReference type="InterPro" id="IPR011701">
    <property type="entry name" value="MFS"/>
</dbReference>
<feature type="domain" description="Major facilitator superfamily (MFS) profile" evidence="6">
    <location>
        <begin position="23"/>
        <end position="408"/>
    </location>
</feature>
<dbReference type="PROSITE" id="PS50850">
    <property type="entry name" value="MFS"/>
    <property type="match status" value="1"/>
</dbReference>
<evidence type="ECO:0000313" key="7">
    <source>
        <dbReference type="EMBL" id="NKY17166.1"/>
    </source>
</evidence>
<feature type="transmembrane region" description="Helical" evidence="5">
    <location>
        <begin position="149"/>
        <end position="171"/>
    </location>
</feature>
<evidence type="ECO:0000313" key="8">
    <source>
        <dbReference type="Proteomes" id="UP000582646"/>
    </source>
</evidence>
<accession>A0A846WXS3</accession>
<feature type="transmembrane region" description="Helical" evidence="5">
    <location>
        <begin position="321"/>
        <end position="344"/>
    </location>
</feature>
<evidence type="ECO:0000256" key="1">
    <source>
        <dbReference type="ARBA" id="ARBA00004651"/>
    </source>
</evidence>
<dbReference type="GO" id="GO:0046943">
    <property type="term" value="F:carboxylic acid transmembrane transporter activity"/>
    <property type="evidence" value="ECO:0007669"/>
    <property type="project" value="TreeGrafter"/>
</dbReference>